<dbReference type="Pfam" id="PF12951">
    <property type="entry name" value="PATR"/>
    <property type="match status" value="1"/>
</dbReference>
<protein>
    <submittedName>
        <fullName evidence="2">Uncharacterized protein</fullName>
    </submittedName>
</protein>
<evidence type="ECO:0000313" key="2">
    <source>
        <dbReference type="EMBL" id="PRD58803.1"/>
    </source>
</evidence>
<gene>
    <name evidence="2" type="ORF">C5750_06950</name>
</gene>
<proteinExistence type="predicted"/>
<dbReference type="InterPro" id="IPR013425">
    <property type="entry name" value="Autotrns_rpt"/>
</dbReference>
<keyword evidence="3" id="KW-1185">Reference proteome</keyword>
<comment type="caution">
    <text evidence="2">The sequence shown here is derived from an EMBL/GenBank/DDBJ whole genome shotgun (WGS) entry which is preliminary data.</text>
</comment>
<dbReference type="AlphaFoldDB" id="A0A2S9JZN6"/>
<dbReference type="Proteomes" id="UP000238563">
    <property type="component" value="Unassembled WGS sequence"/>
</dbReference>
<dbReference type="InterPro" id="IPR011050">
    <property type="entry name" value="Pectin_lyase_fold/virulence"/>
</dbReference>
<feature type="non-terminal residue" evidence="2">
    <location>
        <position position="282"/>
    </location>
</feature>
<sequence length="282" mass="29771">MNGPGQFMGRFDANLGAGVRDTWSNDISQVALDQRKREEAEEVAAWAARKKAQGWESGIGEKQRSELAKIIEPKFSSDKLTTAEGLLANLFKAVAANATTKVNLDVAFANSKIKADPLAKVLLADFTKAYPKAVTTYGTDPSLDYAAYKTNRKDDPLAVLKQSMLAELMMPLETEYQFTETRTAYLSGKLADVKSYDAGLTKSGAGSLWLTGKNSYRGDTVINGGELGIGLGGSIISASVINDTGLLTVDGTAAAVTANAGGRLKINTTGVTGDLTLNGGFA</sequence>
<dbReference type="SUPFAM" id="SSF51126">
    <property type="entry name" value="Pectin lyase-like"/>
    <property type="match status" value="1"/>
</dbReference>
<name>A0A2S9JZN6_9HYPH</name>
<accession>A0A2S9JZN6</accession>
<organism evidence="2 3">
    <name type="scientific">Phyllobacterium myrsinacearum</name>
    <dbReference type="NCBI Taxonomy" id="28101"/>
    <lineage>
        <taxon>Bacteria</taxon>
        <taxon>Pseudomonadati</taxon>
        <taxon>Pseudomonadota</taxon>
        <taxon>Alphaproteobacteria</taxon>
        <taxon>Hyphomicrobiales</taxon>
        <taxon>Phyllobacteriaceae</taxon>
        <taxon>Phyllobacterium</taxon>
    </lineage>
</organism>
<reference evidence="2 3" key="1">
    <citation type="submission" date="2018-02" db="EMBL/GenBank/DDBJ databases">
        <title>The draft genome of Phyllobacterium myrsinacearum DSM5892.</title>
        <authorList>
            <person name="Li L."/>
            <person name="Liu L."/>
            <person name="Zhang X."/>
            <person name="Wang T."/>
        </authorList>
    </citation>
    <scope>NUCLEOTIDE SEQUENCE [LARGE SCALE GENOMIC DNA]</scope>
    <source>
        <strain evidence="2 3">DSM 5892</strain>
    </source>
</reference>
<evidence type="ECO:0000256" key="1">
    <source>
        <dbReference type="ARBA" id="ARBA00022729"/>
    </source>
</evidence>
<keyword evidence="1" id="KW-0732">Signal</keyword>
<evidence type="ECO:0000313" key="3">
    <source>
        <dbReference type="Proteomes" id="UP000238563"/>
    </source>
</evidence>
<dbReference type="NCBIfam" id="TIGR02601">
    <property type="entry name" value="autotrns_rpt"/>
    <property type="match status" value="1"/>
</dbReference>
<dbReference type="EMBL" id="PVBT01000001">
    <property type="protein sequence ID" value="PRD58803.1"/>
    <property type="molecule type" value="Genomic_DNA"/>
</dbReference>